<comment type="caution">
    <text evidence="2">The sequence shown here is derived from an EMBL/GenBank/DDBJ whole genome shotgun (WGS) entry which is preliminary data.</text>
</comment>
<sequence length="234" mass="27072">MREKLKKRKGKGKELLLLQINLFCVLELDCLVFSLVWNWHLPLLIDCSLARIFRYLGGWIAQKRHLLVISLLILTFICSSSIPFTPQQDDLKSGYTPLGARSREELARYEQFFRPELGKTLIAEEPITLLVFIIARDNGSLLRDSLMEQTVQLLDTLANDFPLGGRPFNQFCTHFCQMNEPIRQFSNGLSVRKRHLEALKDGGGEIKDGIYLNLSFHLCPFWTPSRFKSTFFWC</sequence>
<proteinExistence type="predicted"/>
<keyword evidence="1" id="KW-0812">Transmembrane</keyword>
<dbReference type="GO" id="GO:0005886">
    <property type="term" value="C:plasma membrane"/>
    <property type="evidence" value="ECO:0007669"/>
    <property type="project" value="TreeGrafter"/>
</dbReference>
<keyword evidence="1" id="KW-0472">Membrane</keyword>
<dbReference type="EMBL" id="CAJEWN010000274">
    <property type="protein sequence ID" value="CAD2176356.1"/>
    <property type="molecule type" value="Genomic_DNA"/>
</dbReference>
<dbReference type="AlphaFoldDB" id="A0A6V7VMZ6"/>
<dbReference type="PANTHER" id="PTHR10796:SF95">
    <property type="entry name" value="SSD DOMAIN-CONTAINING PROTEIN"/>
    <property type="match status" value="1"/>
</dbReference>
<feature type="transmembrane region" description="Helical" evidence="1">
    <location>
        <begin position="66"/>
        <end position="84"/>
    </location>
</feature>
<dbReference type="GO" id="GO:0030659">
    <property type="term" value="C:cytoplasmic vesicle membrane"/>
    <property type="evidence" value="ECO:0007669"/>
    <property type="project" value="TreeGrafter"/>
</dbReference>
<evidence type="ECO:0000313" key="2">
    <source>
        <dbReference type="EMBL" id="CAD2176356.1"/>
    </source>
</evidence>
<evidence type="ECO:0000256" key="1">
    <source>
        <dbReference type="SAM" id="Phobius"/>
    </source>
</evidence>
<dbReference type="GO" id="GO:0006897">
    <property type="term" value="P:endocytosis"/>
    <property type="evidence" value="ECO:0007669"/>
    <property type="project" value="TreeGrafter"/>
</dbReference>
<dbReference type="InterPro" id="IPR051697">
    <property type="entry name" value="Patched_domain-protein"/>
</dbReference>
<reference evidence="2 3" key="1">
    <citation type="submission" date="2020-08" db="EMBL/GenBank/DDBJ databases">
        <authorList>
            <person name="Koutsovoulos G."/>
            <person name="Danchin GJ E."/>
        </authorList>
    </citation>
    <scope>NUCLEOTIDE SEQUENCE [LARGE SCALE GENOMIC DNA]</scope>
</reference>
<dbReference type="Proteomes" id="UP000580250">
    <property type="component" value="Unassembled WGS sequence"/>
</dbReference>
<organism evidence="2 3">
    <name type="scientific">Meloidogyne enterolobii</name>
    <name type="common">Root-knot nematode worm</name>
    <name type="synonym">Meloidogyne mayaguensis</name>
    <dbReference type="NCBI Taxonomy" id="390850"/>
    <lineage>
        <taxon>Eukaryota</taxon>
        <taxon>Metazoa</taxon>
        <taxon>Ecdysozoa</taxon>
        <taxon>Nematoda</taxon>
        <taxon>Chromadorea</taxon>
        <taxon>Rhabditida</taxon>
        <taxon>Tylenchina</taxon>
        <taxon>Tylenchomorpha</taxon>
        <taxon>Tylenchoidea</taxon>
        <taxon>Meloidogynidae</taxon>
        <taxon>Meloidogyninae</taxon>
        <taxon>Meloidogyne</taxon>
    </lineage>
</organism>
<gene>
    <name evidence="2" type="ORF">MENT_LOCUS28156</name>
</gene>
<accession>A0A6V7VMZ6</accession>
<name>A0A6V7VMZ6_MELEN</name>
<dbReference type="GO" id="GO:0018996">
    <property type="term" value="P:molting cycle, collagen and cuticulin-based cuticle"/>
    <property type="evidence" value="ECO:0007669"/>
    <property type="project" value="TreeGrafter"/>
</dbReference>
<keyword evidence="1" id="KW-1133">Transmembrane helix</keyword>
<dbReference type="OrthoDB" id="6510177at2759"/>
<evidence type="ECO:0000313" key="3">
    <source>
        <dbReference type="Proteomes" id="UP000580250"/>
    </source>
</evidence>
<dbReference type="PANTHER" id="PTHR10796">
    <property type="entry name" value="PATCHED-RELATED"/>
    <property type="match status" value="1"/>
</dbReference>
<protein>
    <submittedName>
        <fullName evidence="2">Uncharacterized protein</fullName>
    </submittedName>
</protein>